<evidence type="ECO:0000313" key="6">
    <source>
        <dbReference type="Proteomes" id="UP000637578"/>
    </source>
</evidence>
<evidence type="ECO:0000256" key="1">
    <source>
        <dbReference type="SAM" id="MobiDB-lite"/>
    </source>
</evidence>
<keyword evidence="2" id="KW-0472">Membrane</keyword>
<organism evidence="5 6">
    <name type="scientific">Longimycelium tulufanense</name>
    <dbReference type="NCBI Taxonomy" id="907463"/>
    <lineage>
        <taxon>Bacteria</taxon>
        <taxon>Bacillati</taxon>
        <taxon>Actinomycetota</taxon>
        <taxon>Actinomycetes</taxon>
        <taxon>Pseudonocardiales</taxon>
        <taxon>Pseudonocardiaceae</taxon>
        <taxon>Longimycelium</taxon>
    </lineage>
</organism>
<feature type="chain" id="PRO_5038558173" evidence="3">
    <location>
        <begin position="21"/>
        <end position="384"/>
    </location>
</feature>
<reference evidence="5" key="1">
    <citation type="journal article" date="2014" name="Int. J. Syst. Evol. Microbiol.">
        <title>Complete genome sequence of Corynebacterium casei LMG S-19264T (=DSM 44701T), isolated from a smear-ripened cheese.</title>
        <authorList>
            <consortium name="US DOE Joint Genome Institute (JGI-PGF)"/>
            <person name="Walter F."/>
            <person name="Albersmeier A."/>
            <person name="Kalinowski J."/>
            <person name="Ruckert C."/>
        </authorList>
    </citation>
    <scope>NUCLEOTIDE SEQUENCE</scope>
    <source>
        <strain evidence="5">CGMCC 4.5737</strain>
    </source>
</reference>
<feature type="region of interest" description="Disordered" evidence="1">
    <location>
        <begin position="177"/>
        <end position="196"/>
    </location>
</feature>
<sequence>MASKLLRARFGVALAGAAMAMVATALPASAEATGEVDHGGSIRGPEVLLEGRGKAPTTLINLTLSDGTKLKTYCVELDVNAVDRAPMREAPWADYPDSTKDFKSKPDKVLWILNHSYPSTGLEKVGEAAGIEHLSEGEAIAGTQAAIWHFSNGAKLSEKESNTDVKKLYGYLTGDKNVGQKEEPTPSLQIEPKTGKGVAGEKIGPFTVRTTATGDVALQLKGPDGVKVVDADGNPLAKATDGTKFFVLPPEKAEAGKATVEVEAESVVHTGRLFVGKGTQTLITAQSTKQKNSDQVEVSWTTKPITPTSSATTTTPQPTTSVPAPSDSNVPGPTTTQPAPVPAAKNDNLANTGASVLGAIGIGIVLVGAGVTALVLQRRRRSKA</sequence>
<dbReference type="NCBIfam" id="TIGR03934">
    <property type="entry name" value="TQXA_dom"/>
    <property type="match status" value="1"/>
</dbReference>
<feature type="domain" description="Thioester" evidence="4">
    <location>
        <begin position="72"/>
        <end position="177"/>
    </location>
</feature>
<dbReference type="Gene3D" id="1.10.150.480">
    <property type="match status" value="1"/>
</dbReference>
<feature type="compositionally biased region" description="Polar residues" evidence="1">
    <location>
        <begin position="286"/>
        <end position="300"/>
    </location>
</feature>
<comment type="caution">
    <text evidence="5">The sequence shown here is derived from an EMBL/GenBank/DDBJ whole genome shotgun (WGS) entry which is preliminary data.</text>
</comment>
<dbReference type="EMBL" id="BMMK01000052">
    <property type="protein sequence ID" value="GGM81385.1"/>
    <property type="molecule type" value="Genomic_DNA"/>
</dbReference>
<feature type="transmembrane region" description="Helical" evidence="2">
    <location>
        <begin position="356"/>
        <end position="376"/>
    </location>
</feature>
<gene>
    <name evidence="5" type="ORF">GCM10012275_60060</name>
</gene>
<keyword evidence="3" id="KW-0732">Signal</keyword>
<protein>
    <submittedName>
        <fullName evidence="5">TQXA domain-containing protein</fullName>
    </submittedName>
</protein>
<dbReference type="RefSeq" id="WP_189061807.1">
    <property type="nucleotide sequence ID" value="NZ_BMMK01000052.1"/>
</dbReference>
<keyword evidence="2" id="KW-0812">Transmembrane</keyword>
<dbReference type="AlphaFoldDB" id="A0A8J3CKM9"/>
<evidence type="ECO:0000259" key="4">
    <source>
        <dbReference type="Pfam" id="PF08341"/>
    </source>
</evidence>
<keyword evidence="6" id="KW-1185">Reference proteome</keyword>
<evidence type="ECO:0000256" key="3">
    <source>
        <dbReference type="SAM" id="SignalP"/>
    </source>
</evidence>
<dbReference type="InterPro" id="IPR013552">
    <property type="entry name" value="Thioester_dom"/>
</dbReference>
<reference evidence="5" key="2">
    <citation type="submission" date="2020-09" db="EMBL/GenBank/DDBJ databases">
        <authorList>
            <person name="Sun Q."/>
            <person name="Zhou Y."/>
        </authorList>
    </citation>
    <scope>NUCLEOTIDE SEQUENCE</scope>
    <source>
        <strain evidence="5">CGMCC 4.5737</strain>
    </source>
</reference>
<dbReference type="Pfam" id="PF08341">
    <property type="entry name" value="TED"/>
    <property type="match status" value="1"/>
</dbReference>
<evidence type="ECO:0000313" key="5">
    <source>
        <dbReference type="EMBL" id="GGM81385.1"/>
    </source>
</evidence>
<proteinExistence type="predicted"/>
<feature type="region of interest" description="Disordered" evidence="1">
    <location>
        <begin position="286"/>
        <end position="346"/>
    </location>
</feature>
<accession>A0A8J3CKM9</accession>
<feature type="compositionally biased region" description="Low complexity" evidence="1">
    <location>
        <begin position="301"/>
        <end position="344"/>
    </location>
</feature>
<feature type="signal peptide" evidence="3">
    <location>
        <begin position="1"/>
        <end position="20"/>
    </location>
</feature>
<keyword evidence="2" id="KW-1133">Transmembrane helix</keyword>
<name>A0A8J3CKM9_9PSEU</name>
<dbReference type="Proteomes" id="UP000637578">
    <property type="component" value="Unassembled WGS sequence"/>
</dbReference>
<evidence type="ECO:0000256" key="2">
    <source>
        <dbReference type="SAM" id="Phobius"/>
    </source>
</evidence>
<dbReference type="InterPro" id="IPR023849">
    <property type="entry name" value="TQXA_dom"/>
</dbReference>